<dbReference type="AlphaFoldDB" id="A0A1M6F2A6"/>
<dbReference type="Pfam" id="PF01546">
    <property type="entry name" value="Peptidase_M20"/>
    <property type="match status" value="1"/>
</dbReference>
<feature type="binding site" evidence="9 11">
    <location>
        <position position="79"/>
    </location>
    <ligand>
        <name>Zn(2+)</name>
        <dbReference type="ChEBI" id="CHEBI:29105"/>
        <label>1</label>
    </ligand>
</feature>
<reference evidence="13 14" key="1">
    <citation type="submission" date="2016-11" db="EMBL/GenBank/DDBJ databases">
        <authorList>
            <person name="Jaros S."/>
            <person name="Januszkiewicz K."/>
            <person name="Wedrychowicz H."/>
        </authorList>
    </citation>
    <scope>NUCLEOTIDE SEQUENCE [LARGE SCALE GENOMIC DNA]</scope>
    <source>
        <strain evidence="13 14">DSM 17477</strain>
    </source>
</reference>
<evidence type="ECO:0000256" key="11">
    <source>
        <dbReference type="PIRSR" id="PIRSR037215-2"/>
    </source>
</evidence>
<dbReference type="PROSITE" id="PS00758">
    <property type="entry name" value="ARGE_DAPE_CPG2_1"/>
    <property type="match status" value="1"/>
</dbReference>
<dbReference type="OrthoDB" id="9804934at2"/>
<dbReference type="GO" id="GO:0005829">
    <property type="term" value="C:cytosol"/>
    <property type="evidence" value="ECO:0007669"/>
    <property type="project" value="TreeGrafter"/>
</dbReference>
<dbReference type="SUPFAM" id="SSF55031">
    <property type="entry name" value="Bacterial exopeptidase dimerisation domain"/>
    <property type="match status" value="1"/>
</dbReference>
<protein>
    <recommendedName>
        <fullName evidence="9">Peptidase T</fullName>
        <ecNumber evidence="9">3.4.11.4</ecNumber>
    </recommendedName>
    <alternativeName>
        <fullName evidence="9">Aminotripeptidase</fullName>
        <shortName evidence="9">Tripeptidase</shortName>
    </alternativeName>
    <alternativeName>
        <fullName evidence="9">Tripeptide aminopeptidase</fullName>
    </alternativeName>
</protein>
<dbReference type="InterPro" id="IPR002933">
    <property type="entry name" value="Peptidase_M20"/>
</dbReference>
<dbReference type="NCBIfam" id="NF003976">
    <property type="entry name" value="PRK05469.1"/>
    <property type="match status" value="1"/>
</dbReference>
<evidence type="ECO:0000256" key="2">
    <source>
        <dbReference type="ARBA" id="ARBA00009692"/>
    </source>
</evidence>
<evidence type="ECO:0000256" key="3">
    <source>
        <dbReference type="ARBA" id="ARBA00022438"/>
    </source>
</evidence>
<evidence type="ECO:0000313" key="13">
    <source>
        <dbReference type="EMBL" id="SHI91822.1"/>
    </source>
</evidence>
<keyword evidence="4 9" id="KW-0645">Protease</keyword>
<keyword evidence="14" id="KW-1185">Reference proteome</keyword>
<dbReference type="CDD" id="cd03892">
    <property type="entry name" value="M20_peptT"/>
    <property type="match status" value="1"/>
</dbReference>
<comment type="subcellular location">
    <subcellularLocation>
        <location evidence="9">Cytoplasm</location>
    </subcellularLocation>
</comment>
<dbReference type="InterPro" id="IPR036264">
    <property type="entry name" value="Bact_exopeptidase_dim_dom"/>
</dbReference>
<dbReference type="RefSeq" id="WP_073048799.1">
    <property type="nucleotide sequence ID" value="NZ_FQZL01000008.1"/>
</dbReference>
<dbReference type="GO" id="GO:0006508">
    <property type="term" value="P:proteolysis"/>
    <property type="evidence" value="ECO:0007669"/>
    <property type="project" value="UniProtKB-UniRule"/>
</dbReference>
<comment type="similarity">
    <text evidence="2 9">Belongs to the peptidase M20B family.</text>
</comment>
<dbReference type="PROSITE" id="PS00759">
    <property type="entry name" value="ARGE_DAPE_CPG2_2"/>
    <property type="match status" value="1"/>
</dbReference>
<dbReference type="PIRSF" id="PIRSF037215">
    <property type="entry name" value="Peptidase_M20B"/>
    <property type="match status" value="1"/>
</dbReference>
<dbReference type="InterPro" id="IPR011650">
    <property type="entry name" value="Peptidase_M20_dimer"/>
</dbReference>
<evidence type="ECO:0000256" key="6">
    <source>
        <dbReference type="ARBA" id="ARBA00022801"/>
    </source>
</evidence>
<dbReference type="NCBIfam" id="TIGR01882">
    <property type="entry name" value="peptidase-T"/>
    <property type="match status" value="1"/>
</dbReference>
<evidence type="ECO:0000259" key="12">
    <source>
        <dbReference type="Pfam" id="PF07687"/>
    </source>
</evidence>
<feature type="domain" description="Peptidase M20 dimerisation" evidence="12">
    <location>
        <begin position="209"/>
        <end position="310"/>
    </location>
</feature>
<feature type="active site" description="Proton acceptor" evidence="9 10">
    <location>
        <position position="176"/>
    </location>
</feature>
<dbReference type="InterPro" id="IPR001261">
    <property type="entry name" value="ArgE/DapE_CS"/>
</dbReference>
<evidence type="ECO:0000256" key="1">
    <source>
        <dbReference type="ARBA" id="ARBA00000870"/>
    </source>
</evidence>
<keyword evidence="8 9" id="KW-0482">Metalloprotease</keyword>
<feature type="binding site" evidence="9 11">
    <location>
        <position position="142"/>
    </location>
    <ligand>
        <name>Zn(2+)</name>
        <dbReference type="ChEBI" id="CHEBI:29105"/>
        <label>1</label>
    </ligand>
</feature>
<comment type="function">
    <text evidence="9">Cleaves the N-terminal amino acid of tripeptides.</text>
</comment>
<evidence type="ECO:0000256" key="8">
    <source>
        <dbReference type="ARBA" id="ARBA00023049"/>
    </source>
</evidence>
<dbReference type="Pfam" id="PF07687">
    <property type="entry name" value="M20_dimer"/>
    <property type="match status" value="1"/>
</dbReference>
<feature type="binding site" evidence="9 11">
    <location>
        <position position="381"/>
    </location>
    <ligand>
        <name>Zn(2+)</name>
        <dbReference type="ChEBI" id="CHEBI:29105"/>
        <label>2</label>
    </ligand>
</feature>
<dbReference type="SUPFAM" id="SSF53187">
    <property type="entry name" value="Zn-dependent exopeptidases"/>
    <property type="match status" value="1"/>
</dbReference>
<evidence type="ECO:0000256" key="10">
    <source>
        <dbReference type="PIRSR" id="PIRSR037215-1"/>
    </source>
</evidence>
<dbReference type="InterPro" id="IPR010161">
    <property type="entry name" value="Peptidase_M20B"/>
</dbReference>
<feature type="binding site" evidence="9 11">
    <location>
        <position position="177"/>
    </location>
    <ligand>
        <name>Zn(2+)</name>
        <dbReference type="ChEBI" id="CHEBI:29105"/>
        <label>2</label>
    </ligand>
</feature>
<sequence length="408" mass="45900">MNSKLVERFLRYVKIDTQSNEENENSPSTEKQFDLARILVEELKELGLEDVSLDEYCNVMAVLPANTDKSLPSIGFIAHMDTATDMTGANVNPRILEKYDGSDIVLNEDTGVTIRVSDFPEIKDYIGNDIIVTDGTTLLGADDKAGIAEIMTVLEYFIENPHVKHGPLKIAFTPDEEVGRGTVHFDLEKFDADFAYTVDGGGIGELEFETFNASQAKIRINGRNVHPGSAKNKMISAQRIGFELEGMLPKEQKPEYTEGYEGYFHLLDCRGDVESFNMRFIIRDHDIEKFNARNGLIENTVSYLNSKYGENTVEMDLKIQYYNMREKIEPTFHIVETAKEVMEELGITPIVKPIRGGTDGAMLSYKGLPTPNIFTGGHNYHGKYEYIPIQSMEKAVEVIKGIICKYAQ</sequence>
<dbReference type="NCBIfam" id="NF009920">
    <property type="entry name" value="PRK13381.1"/>
    <property type="match status" value="1"/>
</dbReference>
<dbReference type="HAMAP" id="MF_00550">
    <property type="entry name" value="Aminopeptidase_M20"/>
    <property type="match status" value="1"/>
</dbReference>
<dbReference type="PANTHER" id="PTHR42994">
    <property type="entry name" value="PEPTIDASE T"/>
    <property type="match status" value="1"/>
</dbReference>
<dbReference type="GO" id="GO:0043171">
    <property type="term" value="P:peptide catabolic process"/>
    <property type="evidence" value="ECO:0007669"/>
    <property type="project" value="UniProtKB-UniRule"/>
</dbReference>
<feature type="binding site" evidence="9 11">
    <location>
        <position position="142"/>
    </location>
    <ligand>
        <name>Zn(2+)</name>
        <dbReference type="ChEBI" id="CHEBI:29105"/>
        <label>2</label>
    </ligand>
</feature>
<keyword evidence="7 9" id="KW-0862">Zinc</keyword>
<dbReference type="GO" id="GO:0008270">
    <property type="term" value="F:zinc ion binding"/>
    <property type="evidence" value="ECO:0007669"/>
    <property type="project" value="UniProtKB-UniRule"/>
</dbReference>
<keyword evidence="5 9" id="KW-0479">Metal-binding</keyword>
<evidence type="ECO:0000313" key="14">
    <source>
        <dbReference type="Proteomes" id="UP000184052"/>
    </source>
</evidence>
<dbReference type="STRING" id="1121476.SAMN02745751_01328"/>
<keyword evidence="6 9" id="KW-0378">Hydrolase</keyword>
<dbReference type="Gene3D" id="3.30.70.360">
    <property type="match status" value="1"/>
</dbReference>
<dbReference type="EMBL" id="FQZL01000008">
    <property type="protein sequence ID" value="SHI91822.1"/>
    <property type="molecule type" value="Genomic_DNA"/>
</dbReference>
<feature type="active site" evidence="9 10">
    <location>
        <position position="81"/>
    </location>
</feature>
<dbReference type="EC" id="3.4.11.4" evidence="9"/>
<evidence type="ECO:0000256" key="7">
    <source>
        <dbReference type="ARBA" id="ARBA00022833"/>
    </source>
</evidence>
<dbReference type="GO" id="GO:0045148">
    <property type="term" value="F:tripeptide aminopeptidase activity"/>
    <property type="evidence" value="ECO:0007669"/>
    <property type="project" value="UniProtKB-UniRule"/>
</dbReference>
<comment type="catalytic activity">
    <reaction evidence="1 9">
        <text>Release of the N-terminal residue from a tripeptide.</text>
        <dbReference type="EC" id="3.4.11.4"/>
    </reaction>
</comment>
<keyword evidence="9" id="KW-0963">Cytoplasm</keyword>
<comment type="cofactor">
    <cofactor evidence="9 11">
        <name>Zn(2+)</name>
        <dbReference type="ChEBI" id="CHEBI:29105"/>
    </cofactor>
    <text evidence="9 11">Binds 2 Zn(2+) ions per subunit.</text>
</comment>
<feature type="binding site" evidence="9 11">
    <location>
        <position position="199"/>
    </location>
    <ligand>
        <name>Zn(2+)</name>
        <dbReference type="ChEBI" id="CHEBI:29105"/>
        <label>1</label>
    </ligand>
</feature>
<organism evidence="13 14">
    <name type="scientific">Dethiosulfatibacter aminovorans DSM 17477</name>
    <dbReference type="NCBI Taxonomy" id="1121476"/>
    <lineage>
        <taxon>Bacteria</taxon>
        <taxon>Bacillati</taxon>
        <taxon>Bacillota</taxon>
        <taxon>Tissierellia</taxon>
        <taxon>Dethiosulfatibacter</taxon>
    </lineage>
</organism>
<evidence type="ECO:0000256" key="4">
    <source>
        <dbReference type="ARBA" id="ARBA00022670"/>
    </source>
</evidence>
<proteinExistence type="inferred from homology"/>
<dbReference type="Gene3D" id="3.40.630.10">
    <property type="entry name" value="Zn peptidases"/>
    <property type="match status" value="1"/>
</dbReference>
<name>A0A1M6F2A6_9FIRM</name>
<keyword evidence="3 9" id="KW-0031">Aminopeptidase</keyword>
<dbReference type="GO" id="GO:0008237">
    <property type="term" value="F:metallopeptidase activity"/>
    <property type="evidence" value="ECO:0007669"/>
    <property type="project" value="UniProtKB-KW"/>
</dbReference>
<evidence type="ECO:0000256" key="5">
    <source>
        <dbReference type="ARBA" id="ARBA00022723"/>
    </source>
</evidence>
<dbReference type="Proteomes" id="UP000184052">
    <property type="component" value="Unassembled WGS sequence"/>
</dbReference>
<accession>A0A1M6F2A6</accession>
<evidence type="ECO:0000256" key="9">
    <source>
        <dbReference type="HAMAP-Rule" id="MF_00550"/>
    </source>
</evidence>
<gene>
    <name evidence="9" type="primary">pepT</name>
    <name evidence="13" type="ORF">SAMN02745751_01328</name>
</gene>
<dbReference type="PANTHER" id="PTHR42994:SF1">
    <property type="entry name" value="PEPTIDASE T"/>
    <property type="match status" value="1"/>
</dbReference>